<accession>A0AAD5X9Y3</accession>
<organism evidence="1 2">
    <name type="scientific">Physocladia obscura</name>
    <dbReference type="NCBI Taxonomy" id="109957"/>
    <lineage>
        <taxon>Eukaryota</taxon>
        <taxon>Fungi</taxon>
        <taxon>Fungi incertae sedis</taxon>
        <taxon>Chytridiomycota</taxon>
        <taxon>Chytridiomycota incertae sedis</taxon>
        <taxon>Chytridiomycetes</taxon>
        <taxon>Chytridiales</taxon>
        <taxon>Chytriomycetaceae</taxon>
        <taxon>Physocladia</taxon>
    </lineage>
</organism>
<comment type="caution">
    <text evidence="1">The sequence shown here is derived from an EMBL/GenBank/DDBJ whole genome shotgun (WGS) entry which is preliminary data.</text>
</comment>
<gene>
    <name evidence="1" type="ORF">HK100_008891</name>
</gene>
<reference evidence="1" key="1">
    <citation type="submission" date="2020-05" db="EMBL/GenBank/DDBJ databases">
        <title>Phylogenomic resolution of chytrid fungi.</title>
        <authorList>
            <person name="Stajich J.E."/>
            <person name="Amses K."/>
            <person name="Simmons R."/>
            <person name="Seto K."/>
            <person name="Myers J."/>
            <person name="Bonds A."/>
            <person name="Quandt C.A."/>
            <person name="Barry K."/>
            <person name="Liu P."/>
            <person name="Grigoriev I."/>
            <person name="Longcore J.E."/>
            <person name="James T.Y."/>
        </authorList>
    </citation>
    <scope>NUCLEOTIDE SEQUENCE</scope>
    <source>
        <strain evidence="1">JEL0513</strain>
    </source>
</reference>
<evidence type="ECO:0000313" key="1">
    <source>
        <dbReference type="EMBL" id="KAJ3085912.1"/>
    </source>
</evidence>
<sequence length="84" mass="9294">MLVDTPATGYFLTENALPPADSFALTHQDLAACLLNLAESNTHLKTKCGAVSNEAKDPFSLIDRHNVWAMVYMCARNAWFKYAS</sequence>
<dbReference type="EMBL" id="JADGJH010004416">
    <property type="protein sequence ID" value="KAJ3085912.1"/>
    <property type="molecule type" value="Genomic_DNA"/>
</dbReference>
<feature type="non-terminal residue" evidence="1">
    <location>
        <position position="84"/>
    </location>
</feature>
<proteinExistence type="predicted"/>
<name>A0AAD5X9Y3_9FUNG</name>
<dbReference type="Proteomes" id="UP001211907">
    <property type="component" value="Unassembled WGS sequence"/>
</dbReference>
<keyword evidence="2" id="KW-1185">Reference proteome</keyword>
<evidence type="ECO:0000313" key="2">
    <source>
        <dbReference type="Proteomes" id="UP001211907"/>
    </source>
</evidence>
<protein>
    <submittedName>
        <fullName evidence="1">Uncharacterized protein</fullName>
    </submittedName>
</protein>
<dbReference type="AlphaFoldDB" id="A0AAD5X9Y3"/>